<gene>
    <name evidence="1" type="ORF">AB6M95_12960</name>
</gene>
<organism evidence="1 2">
    <name type="scientific">Pseudodesulfovibrio karagichevae</name>
    <dbReference type="NCBI Taxonomy" id="3239305"/>
    <lineage>
        <taxon>Bacteria</taxon>
        <taxon>Pseudomonadati</taxon>
        <taxon>Thermodesulfobacteriota</taxon>
        <taxon>Desulfovibrionia</taxon>
        <taxon>Desulfovibrionales</taxon>
        <taxon>Desulfovibrionaceae</taxon>
    </lineage>
</organism>
<proteinExistence type="predicted"/>
<dbReference type="Proteomes" id="UP001568698">
    <property type="component" value="Unassembled WGS sequence"/>
</dbReference>
<evidence type="ECO:0000313" key="1">
    <source>
        <dbReference type="EMBL" id="MEZ7197668.1"/>
    </source>
</evidence>
<comment type="caution">
    <text evidence="1">The sequence shown here is derived from an EMBL/GenBank/DDBJ whole genome shotgun (WGS) entry which is preliminary data.</text>
</comment>
<sequence length="74" mass="8516">MSQRLFRNGSGSFVQYKDYTTSSESKPITTSAISNSRFEMCSQFQAEMILEFNNVQIEQISAFLEEFGVQEEQD</sequence>
<protein>
    <submittedName>
        <fullName evidence="1">Uncharacterized protein</fullName>
    </submittedName>
</protein>
<name>A0ABV4K768_9BACT</name>
<evidence type="ECO:0000313" key="2">
    <source>
        <dbReference type="Proteomes" id="UP001568698"/>
    </source>
</evidence>
<keyword evidence="2" id="KW-1185">Reference proteome</keyword>
<dbReference type="RefSeq" id="WP_371387181.1">
    <property type="nucleotide sequence ID" value="NZ_JBGLYH010000038.1"/>
</dbReference>
<dbReference type="EMBL" id="JBGLYH010000038">
    <property type="protein sequence ID" value="MEZ7197668.1"/>
    <property type="molecule type" value="Genomic_DNA"/>
</dbReference>
<reference evidence="1 2" key="1">
    <citation type="submission" date="2024-08" db="EMBL/GenBank/DDBJ databases">
        <title>Sulfate-reducing bacteria isolated from formation water of the oil field in Kazakhstan and description of Pseudodesulfovibrio sp.</title>
        <authorList>
            <person name="Bidzhieva S.K."/>
            <person name="Tourova T.P."/>
            <person name="Grouzdev D.S."/>
            <person name="Beletsky A.V."/>
            <person name="Sokolova D.S."/>
            <person name="Samigullina S.R."/>
            <person name="Poltaraus A.B."/>
            <person name="Avtukh A.N."/>
            <person name="Tereshina V.M."/>
            <person name="Zhaparov N.S."/>
            <person name="Mardanov A.V."/>
            <person name="Nazina T.N."/>
        </authorList>
    </citation>
    <scope>NUCLEOTIDE SEQUENCE [LARGE SCALE GENOMIC DNA]</scope>
    <source>
        <strain evidence="1 2">9FUS</strain>
    </source>
</reference>
<accession>A0ABV4K768</accession>